<dbReference type="SMART" id="SM00345">
    <property type="entry name" value="HTH_GNTR"/>
    <property type="match status" value="1"/>
</dbReference>
<proteinExistence type="predicted"/>
<dbReference type="SUPFAM" id="SSF46785">
    <property type="entry name" value="Winged helix' DNA-binding domain"/>
    <property type="match status" value="1"/>
</dbReference>
<dbReference type="Pfam" id="PF07702">
    <property type="entry name" value="UTRA"/>
    <property type="match status" value="1"/>
</dbReference>
<dbReference type="PROSITE" id="PS50949">
    <property type="entry name" value="HTH_GNTR"/>
    <property type="match status" value="1"/>
</dbReference>
<dbReference type="Gene3D" id="1.10.10.10">
    <property type="entry name" value="Winged helix-like DNA-binding domain superfamily/Winged helix DNA-binding domain"/>
    <property type="match status" value="1"/>
</dbReference>
<name>A0A3P3XNZ9_9SPIR</name>
<dbReference type="Pfam" id="PF00392">
    <property type="entry name" value="GntR"/>
    <property type="match status" value="1"/>
</dbReference>
<dbReference type="Gene3D" id="3.40.1410.10">
    <property type="entry name" value="Chorismate lyase-like"/>
    <property type="match status" value="1"/>
</dbReference>
<evidence type="ECO:0000256" key="1">
    <source>
        <dbReference type="ARBA" id="ARBA00023015"/>
    </source>
</evidence>
<dbReference type="InterPro" id="IPR028978">
    <property type="entry name" value="Chorismate_lyase_/UTRA_dom_sf"/>
</dbReference>
<keyword evidence="2" id="KW-0238">DNA-binding</keyword>
<evidence type="ECO:0000256" key="3">
    <source>
        <dbReference type="ARBA" id="ARBA00023163"/>
    </source>
</evidence>
<dbReference type="GO" id="GO:0003677">
    <property type="term" value="F:DNA binding"/>
    <property type="evidence" value="ECO:0007669"/>
    <property type="project" value="UniProtKB-KW"/>
</dbReference>
<keyword evidence="1" id="KW-0805">Transcription regulation</keyword>
<dbReference type="CDD" id="cd07377">
    <property type="entry name" value="WHTH_GntR"/>
    <property type="match status" value="1"/>
</dbReference>
<reference evidence="5" key="1">
    <citation type="submission" date="2017-02" db="EMBL/GenBank/DDBJ databases">
        <authorList>
            <person name="Regsiter A."/>
            <person name="William W."/>
        </authorList>
    </citation>
    <scope>NUCLEOTIDE SEQUENCE</scope>
    <source>
        <strain evidence="5">BdmA 4</strain>
    </source>
</reference>
<sequence>MLIPADIDYFKNRPLDKSIPIPLYYQLIEVLQNYINEHDNSFPIPTENDLCKTYEISRPTVRQAINELVAEGLIVRQKGRGSFINKKKIPQDFLLNIMSFNDEMQSKGLKPETKVLTFCSRNPTPEVMKNLRIKSSDSTYFLSRLRSINGEPIVLVNTFLPSHLLKGILQKDMEKESLYHIIEYDFGYKILRTLRTLEIRKAGKYEASSLNIKEGDPIHFIQTVAYIENDVPIEFSTAYYSGERNKFTVDVRIK</sequence>
<dbReference type="GO" id="GO:0045892">
    <property type="term" value="P:negative regulation of DNA-templated transcription"/>
    <property type="evidence" value="ECO:0007669"/>
    <property type="project" value="TreeGrafter"/>
</dbReference>
<protein>
    <submittedName>
        <fullName evidence="5">Transcriptional regulator</fullName>
    </submittedName>
</protein>
<feature type="domain" description="HTH gntR-type" evidence="4">
    <location>
        <begin position="21"/>
        <end position="87"/>
    </location>
</feature>
<dbReference type="SMART" id="SM00866">
    <property type="entry name" value="UTRA"/>
    <property type="match status" value="1"/>
</dbReference>
<gene>
    <name evidence="5" type="ORF">SPIRO4BDMA_40546</name>
</gene>
<dbReference type="EMBL" id="FWDO01000004">
    <property type="protein sequence ID" value="SLM17974.1"/>
    <property type="molecule type" value="Genomic_DNA"/>
</dbReference>
<keyword evidence="3" id="KW-0804">Transcription</keyword>
<dbReference type="PRINTS" id="PR00035">
    <property type="entry name" value="HTHGNTR"/>
</dbReference>
<evidence type="ECO:0000256" key="2">
    <source>
        <dbReference type="ARBA" id="ARBA00023125"/>
    </source>
</evidence>
<dbReference type="PANTHER" id="PTHR44846">
    <property type="entry name" value="MANNOSYL-D-GLYCERATE TRANSPORT/METABOLISM SYSTEM REPRESSOR MNGR-RELATED"/>
    <property type="match status" value="1"/>
</dbReference>
<dbReference type="InterPro" id="IPR036388">
    <property type="entry name" value="WH-like_DNA-bd_sf"/>
</dbReference>
<dbReference type="PANTHER" id="PTHR44846:SF1">
    <property type="entry name" value="MANNOSYL-D-GLYCERATE TRANSPORT_METABOLISM SYSTEM REPRESSOR MNGR-RELATED"/>
    <property type="match status" value="1"/>
</dbReference>
<dbReference type="InterPro" id="IPR036390">
    <property type="entry name" value="WH_DNA-bd_sf"/>
</dbReference>
<evidence type="ECO:0000313" key="5">
    <source>
        <dbReference type="EMBL" id="SLM17974.1"/>
    </source>
</evidence>
<dbReference type="GO" id="GO:0003700">
    <property type="term" value="F:DNA-binding transcription factor activity"/>
    <property type="evidence" value="ECO:0007669"/>
    <property type="project" value="InterPro"/>
</dbReference>
<organism evidence="5">
    <name type="scientific">uncultured spirochete</name>
    <dbReference type="NCBI Taxonomy" id="156406"/>
    <lineage>
        <taxon>Bacteria</taxon>
        <taxon>Pseudomonadati</taxon>
        <taxon>Spirochaetota</taxon>
        <taxon>Spirochaetia</taxon>
        <taxon>Spirochaetales</taxon>
        <taxon>environmental samples</taxon>
    </lineage>
</organism>
<dbReference type="SUPFAM" id="SSF64288">
    <property type="entry name" value="Chorismate lyase-like"/>
    <property type="match status" value="1"/>
</dbReference>
<dbReference type="AlphaFoldDB" id="A0A3P3XNZ9"/>
<accession>A0A3P3XNZ9</accession>
<evidence type="ECO:0000259" key="4">
    <source>
        <dbReference type="PROSITE" id="PS50949"/>
    </source>
</evidence>
<dbReference type="InterPro" id="IPR000524">
    <property type="entry name" value="Tscrpt_reg_HTH_GntR"/>
</dbReference>
<dbReference type="InterPro" id="IPR011663">
    <property type="entry name" value="UTRA"/>
</dbReference>
<dbReference type="InterPro" id="IPR050679">
    <property type="entry name" value="Bact_HTH_transcr_reg"/>
</dbReference>